<dbReference type="Proteomes" id="UP000577707">
    <property type="component" value="Unassembled WGS sequence"/>
</dbReference>
<dbReference type="EMBL" id="JACHXG010000005">
    <property type="protein sequence ID" value="MBB3089742.1"/>
    <property type="molecule type" value="Genomic_DNA"/>
</dbReference>
<sequence length="58" mass="6226">MKVPGSLLAVVMQLALMSTVRAERELDWRPHHSAMDALEAVLSGIPAKAGSELPPLHP</sequence>
<gene>
    <name evidence="1" type="ORF">FHS12_002691</name>
</gene>
<evidence type="ECO:0000313" key="2">
    <source>
        <dbReference type="Proteomes" id="UP000577707"/>
    </source>
</evidence>
<organism evidence="1 2">
    <name type="scientific">Nocardioides albus</name>
    <dbReference type="NCBI Taxonomy" id="1841"/>
    <lineage>
        <taxon>Bacteria</taxon>
        <taxon>Bacillati</taxon>
        <taxon>Actinomycetota</taxon>
        <taxon>Actinomycetes</taxon>
        <taxon>Propionibacteriales</taxon>
        <taxon>Nocardioidaceae</taxon>
        <taxon>Nocardioides</taxon>
    </lineage>
</organism>
<name>A0A7W5F989_9ACTN</name>
<comment type="caution">
    <text evidence="1">The sequence shown here is derived from an EMBL/GenBank/DDBJ whole genome shotgun (WGS) entry which is preliminary data.</text>
</comment>
<proteinExistence type="predicted"/>
<evidence type="ECO:0000313" key="1">
    <source>
        <dbReference type="EMBL" id="MBB3089742.1"/>
    </source>
</evidence>
<dbReference type="RefSeq" id="WP_183545790.1">
    <property type="nucleotide sequence ID" value="NZ_BMQT01000009.1"/>
</dbReference>
<reference evidence="1 2" key="1">
    <citation type="submission" date="2020-08" db="EMBL/GenBank/DDBJ databases">
        <title>Genomic Encyclopedia of Type Strains, Phase III (KMG-III): the genomes of soil and plant-associated and newly described type strains.</title>
        <authorList>
            <person name="Whitman W."/>
        </authorList>
    </citation>
    <scope>NUCLEOTIDE SEQUENCE [LARGE SCALE GENOMIC DNA]</scope>
    <source>
        <strain evidence="1 2">CECT 3302</strain>
    </source>
</reference>
<dbReference type="AlphaFoldDB" id="A0A7W5F989"/>
<keyword evidence="2" id="KW-1185">Reference proteome</keyword>
<accession>A0A7W5F989</accession>
<protein>
    <submittedName>
        <fullName evidence="1">Uncharacterized protein</fullName>
    </submittedName>
</protein>